<keyword evidence="1" id="KW-0732">Signal</keyword>
<protein>
    <submittedName>
        <fullName evidence="2">Uncharacterized protein</fullName>
    </submittedName>
</protein>
<feature type="chain" id="PRO_5045741343" evidence="1">
    <location>
        <begin position="20"/>
        <end position="222"/>
    </location>
</feature>
<keyword evidence="3" id="KW-1185">Reference proteome</keyword>
<sequence length="222" mass="24609">MLSGLLVLKLLMAASPAQAPDPFHWKVPGLVSVVEVPSEMSVGGVPVRLQVYTSRETVQRLLQYFATAFDEAGFYIQRQQQQLIAQPHLTALDTRTFTSYTVIFEPEPGGLTSVVLGEAKLNAPRPAAPSKLVPVYPGAVNVLHGDFEGAQTLTFRVAAKEAQVHNWYREQLTRAGYKEESPRVFRRREQEIRLSLSVKGDWVDAVLFLKTAGEPLPLDPGR</sequence>
<feature type="signal peptide" evidence="1">
    <location>
        <begin position="1"/>
        <end position="19"/>
    </location>
</feature>
<gene>
    <name evidence="2" type="ORF">F0U60_25550</name>
</gene>
<accession>A0ABY9WVJ0</accession>
<evidence type="ECO:0000313" key="3">
    <source>
        <dbReference type="Proteomes" id="UP001611383"/>
    </source>
</evidence>
<evidence type="ECO:0000256" key="1">
    <source>
        <dbReference type="SAM" id="SignalP"/>
    </source>
</evidence>
<name>A0ABY9WVJ0_9BACT</name>
<organism evidence="2 3">
    <name type="scientific">Archangium minus</name>
    <dbReference type="NCBI Taxonomy" id="83450"/>
    <lineage>
        <taxon>Bacteria</taxon>
        <taxon>Pseudomonadati</taxon>
        <taxon>Myxococcota</taxon>
        <taxon>Myxococcia</taxon>
        <taxon>Myxococcales</taxon>
        <taxon>Cystobacterineae</taxon>
        <taxon>Archangiaceae</taxon>
        <taxon>Archangium</taxon>
    </lineage>
</organism>
<dbReference type="EMBL" id="CP043494">
    <property type="protein sequence ID" value="WNG47115.1"/>
    <property type="molecule type" value="Genomic_DNA"/>
</dbReference>
<proteinExistence type="predicted"/>
<dbReference type="Proteomes" id="UP001611383">
    <property type="component" value="Chromosome"/>
</dbReference>
<dbReference type="RefSeq" id="WP_395824359.1">
    <property type="nucleotide sequence ID" value="NZ_CP043494.1"/>
</dbReference>
<evidence type="ECO:0000313" key="2">
    <source>
        <dbReference type="EMBL" id="WNG47115.1"/>
    </source>
</evidence>
<reference evidence="2 3" key="1">
    <citation type="submission" date="2019-08" db="EMBL/GenBank/DDBJ databases">
        <title>Archangium and Cystobacter genomes.</title>
        <authorList>
            <person name="Chen I.-C.K."/>
            <person name="Wielgoss S."/>
        </authorList>
    </citation>
    <scope>NUCLEOTIDE SEQUENCE [LARGE SCALE GENOMIC DNA]</scope>
    <source>
        <strain evidence="2 3">Cbm 6</strain>
    </source>
</reference>